<dbReference type="GO" id="GO:0006352">
    <property type="term" value="P:DNA-templated transcription initiation"/>
    <property type="evidence" value="ECO:0007669"/>
    <property type="project" value="InterPro"/>
</dbReference>
<name>A0A0R1RP25_9LACO</name>
<dbReference type="AlphaFoldDB" id="A0A0R1RP25"/>
<dbReference type="InterPro" id="IPR013325">
    <property type="entry name" value="RNA_pol_sigma_r2"/>
</dbReference>
<proteinExistence type="predicted"/>
<evidence type="ECO:0000313" key="1">
    <source>
        <dbReference type="EMBL" id="KRL58678.1"/>
    </source>
</evidence>
<dbReference type="SUPFAM" id="SSF88946">
    <property type="entry name" value="Sigma2 domain of RNA polymerase sigma factors"/>
    <property type="match status" value="1"/>
</dbReference>
<comment type="caution">
    <text evidence="1">The sequence shown here is derived from an EMBL/GenBank/DDBJ whole genome shotgun (WGS) entry which is preliminary data.</text>
</comment>
<evidence type="ECO:0008006" key="3">
    <source>
        <dbReference type="Google" id="ProtNLM"/>
    </source>
</evidence>
<organism evidence="1 2">
    <name type="scientific">Latilactobacillus fuchuensis DSM 14340 = JCM 11249</name>
    <dbReference type="NCBI Taxonomy" id="1423747"/>
    <lineage>
        <taxon>Bacteria</taxon>
        <taxon>Bacillati</taxon>
        <taxon>Bacillota</taxon>
        <taxon>Bacilli</taxon>
        <taxon>Lactobacillales</taxon>
        <taxon>Lactobacillaceae</taxon>
        <taxon>Latilactobacillus</taxon>
    </lineage>
</organism>
<gene>
    <name evidence="1" type="ORF">FC69_GL000108</name>
</gene>
<dbReference type="Gene3D" id="1.10.1740.10">
    <property type="match status" value="1"/>
</dbReference>
<dbReference type="EMBL" id="AZEX01000064">
    <property type="protein sequence ID" value="KRL58678.1"/>
    <property type="molecule type" value="Genomic_DNA"/>
</dbReference>
<accession>A0A0R1RP25</accession>
<protein>
    <recommendedName>
        <fullName evidence="3">RNA polymerase sigma-70 region 2 domain-containing protein</fullName>
    </recommendedName>
</protein>
<sequence length="200" mass="23688">MKMWLLRKGVFPMTKPTERDTELITAVLNRDSDALEILFKTYLPMVYHTYAPYYIRLFEHEDWLQEARLVCFETCQRYDCHCGKSFGGFYKLRFQHHIDNLLRKELAQKRRIDHQALLCAQCPEKRAVGENSAAYYQSQTMLMAYLEHLSPFELMSFRVLSGTLAIDQACQQFDCTLAQLERGQSRCRTKLKQYYQNDPD</sequence>
<dbReference type="Proteomes" id="UP000051264">
    <property type="component" value="Unassembled WGS sequence"/>
</dbReference>
<evidence type="ECO:0000313" key="2">
    <source>
        <dbReference type="Proteomes" id="UP000051264"/>
    </source>
</evidence>
<dbReference type="eggNOG" id="COG1595">
    <property type="taxonomic scope" value="Bacteria"/>
</dbReference>
<dbReference type="STRING" id="1423747.FC69_GL000108"/>
<reference evidence="1 2" key="1">
    <citation type="journal article" date="2015" name="Genome Announc.">
        <title>Expanding the biotechnology potential of lactobacilli through comparative genomics of 213 strains and associated genera.</title>
        <authorList>
            <person name="Sun Z."/>
            <person name="Harris H.M."/>
            <person name="McCann A."/>
            <person name="Guo C."/>
            <person name="Argimon S."/>
            <person name="Zhang W."/>
            <person name="Yang X."/>
            <person name="Jeffery I.B."/>
            <person name="Cooney J.C."/>
            <person name="Kagawa T.F."/>
            <person name="Liu W."/>
            <person name="Song Y."/>
            <person name="Salvetti E."/>
            <person name="Wrobel A."/>
            <person name="Rasinkangas P."/>
            <person name="Parkhill J."/>
            <person name="Rea M.C."/>
            <person name="O'Sullivan O."/>
            <person name="Ritari J."/>
            <person name="Douillard F.P."/>
            <person name="Paul Ross R."/>
            <person name="Yang R."/>
            <person name="Briner A.E."/>
            <person name="Felis G.E."/>
            <person name="de Vos W.M."/>
            <person name="Barrangou R."/>
            <person name="Klaenhammer T.R."/>
            <person name="Caufield P.W."/>
            <person name="Cui Y."/>
            <person name="Zhang H."/>
            <person name="O'Toole P.W."/>
        </authorList>
    </citation>
    <scope>NUCLEOTIDE SEQUENCE [LARGE SCALE GENOMIC DNA]</scope>
    <source>
        <strain evidence="1 2">DSM 14340</strain>
    </source>
</reference>
<dbReference type="GO" id="GO:0003700">
    <property type="term" value="F:DNA-binding transcription factor activity"/>
    <property type="evidence" value="ECO:0007669"/>
    <property type="project" value="InterPro"/>
</dbReference>
<dbReference type="PATRIC" id="fig|1423747.3.peg.109"/>